<gene>
    <name evidence="1" type="ORF">BDR25DRAFT_338926</name>
</gene>
<dbReference type="Proteomes" id="UP000799755">
    <property type="component" value="Unassembled WGS sequence"/>
</dbReference>
<protein>
    <submittedName>
        <fullName evidence="1">HET-domain-containing protein</fullName>
    </submittedName>
</protein>
<name>A0ACB6RGV1_9PLEO</name>
<proteinExistence type="predicted"/>
<evidence type="ECO:0000313" key="2">
    <source>
        <dbReference type="Proteomes" id="UP000799755"/>
    </source>
</evidence>
<keyword evidence="2" id="KW-1185">Reference proteome</keyword>
<reference evidence="1" key="1">
    <citation type="journal article" date="2020" name="Stud. Mycol.">
        <title>101 Dothideomycetes genomes: a test case for predicting lifestyles and emergence of pathogens.</title>
        <authorList>
            <person name="Haridas S."/>
            <person name="Albert R."/>
            <person name="Binder M."/>
            <person name="Bloem J."/>
            <person name="Labutti K."/>
            <person name="Salamov A."/>
            <person name="Andreopoulos B."/>
            <person name="Baker S."/>
            <person name="Barry K."/>
            <person name="Bills G."/>
            <person name="Bluhm B."/>
            <person name="Cannon C."/>
            <person name="Castanera R."/>
            <person name="Culley D."/>
            <person name="Daum C."/>
            <person name="Ezra D."/>
            <person name="Gonzalez J."/>
            <person name="Henrissat B."/>
            <person name="Kuo A."/>
            <person name="Liang C."/>
            <person name="Lipzen A."/>
            <person name="Lutzoni F."/>
            <person name="Magnuson J."/>
            <person name="Mondo S."/>
            <person name="Nolan M."/>
            <person name="Ohm R."/>
            <person name="Pangilinan J."/>
            <person name="Park H.-J."/>
            <person name="Ramirez L."/>
            <person name="Alfaro M."/>
            <person name="Sun H."/>
            <person name="Tritt A."/>
            <person name="Yoshinaga Y."/>
            <person name="Zwiers L.-H."/>
            <person name="Turgeon B."/>
            <person name="Goodwin S."/>
            <person name="Spatafora J."/>
            <person name="Crous P."/>
            <person name="Grigoriev I."/>
        </authorList>
    </citation>
    <scope>NUCLEOTIDE SEQUENCE</scope>
    <source>
        <strain evidence="1">ATCC 200398</strain>
    </source>
</reference>
<organism evidence="1 2">
    <name type="scientific">Lindgomyces ingoldianus</name>
    <dbReference type="NCBI Taxonomy" id="673940"/>
    <lineage>
        <taxon>Eukaryota</taxon>
        <taxon>Fungi</taxon>
        <taxon>Dikarya</taxon>
        <taxon>Ascomycota</taxon>
        <taxon>Pezizomycotina</taxon>
        <taxon>Dothideomycetes</taxon>
        <taxon>Pleosporomycetidae</taxon>
        <taxon>Pleosporales</taxon>
        <taxon>Lindgomycetaceae</taxon>
        <taxon>Lindgomyces</taxon>
    </lineage>
</organism>
<dbReference type="EMBL" id="MU003492">
    <property type="protein sequence ID" value="KAF2478352.1"/>
    <property type="molecule type" value="Genomic_DNA"/>
</dbReference>
<accession>A0ACB6RGV1</accession>
<evidence type="ECO:0000313" key="1">
    <source>
        <dbReference type="EMBL" id="KAF2478352.1"/>
    </source>
</evidence>
<sequence>MSIQEQFISTTRLCTSCYTVSSQNLDTLLAKPGDGRRGYSWTTTRKRLHASSALGCPLCTIIFNHTLKSHYYGVPDSWANAELIERWKAGDEEMPLTFFYSQHWEVEDGSRVFDKIVVQPDEERGGKGSGIWLDVAAEKDEPASSFVKIRPENPDVNSKDAFDLAKSWISTCLGSHDKCSNTSVPLPTRVLDLRTVESDGLIKLCISQGKLAPYVALSYCWGGPQPAVLTTATLETYILGVPLASTPQTIKDAILACRKLGFQYLWIDALCIIQDSSEDKAREIQKMGFIYSNAILTISASSAKSVKDGFLKKRIRRDEEPQWFLLPFYLGEDNSRSKISARRFTTYRTSSEPLNTRAWALQEDILSPRVLAYDSYRIRWQCKTTYYADGGKVDDLGLDLNQSQKLVPFSEVKWKEGTFPDALKAWIKVVETYSMRTATFRSDTLPAVSAVAEYFGRVLGDEYLAGLWKAYLPQCLIWFPHRSDDYDFSQFSETNQYIAPSWSWASFNGPTWFGHRFGMPDDIEIHVKVEECSVRRALEDMRFGEVIAGHLTISGFLQPAICSTRKQKHQSMAFRMVFGVKELEPVPLSHSTPRPSTEMPPHPSPETFIFYPDDPKDFLRKEVHLHALLLCSFDSLGGGVRLIAGLVVSKITLGEKEGKQLWVRRGLFHGSDRNDNFKGSKKALY</sequence>
<comment type="caution">
    <text evidence="1">The sequence shown here is derived from an EMBL/GenBank/DDBJ whole genome shotgun (WGS) entry which is preliminary data.</text>
</comment>